<proteinExistence type="predicted"/>
<dbReference type="AlphaFoldDB" id="A0A8S9KR42"/>
<dbReference type="Proteomes" id="UP000712281">
    <property type="component" value="Unassembled WGS sequence"/>
</dbReference>
<gene>
    <name evidence="1" type="ORF">F2Q68_00007912</name>
</gene>
<comment type="caution">
    <text evidence="1">The sequence shown here is derived from an EMBL/GenBank/DDBJ whole genome shotgun (WGS) entry which is preliminary data.</text>
</comment>
<evidence type="ECO:0000313" key="2">
    <source>
        <dbReference type="Proteomes" id="UP000712281"/>
    </source>
</evidence>
<protein>
    <submittedName>
        <fullName evidence="1">Uncharacterized protein</fullName>
    </submittedName>
</protein>
<accession>A0A8S9KR42</accession>
<reference evidence="1" key="1">
    <citation type="submission" date="2019-12" db="EMBL/GenBank/DDBJ databases">
        <title>Genome sequencing and annotation of Brassica cretica.</title>
        <authorList>
            <person name="Studholme D.J."/>
            <person name="Sarris P.F."/>
        </authorList>
    </citation>
    <scope>NUCLEOTIDE SEQUENCE</scope>
    <source>
        <strain evidence="1">PFS-001/15</strain>
        <tissue evidence="1">Leaf</tissue>
    </source>
</reference>
<dbReference type="EMBL" id="QGKW02000717">
    <property type="protein sequence ID" value="KAF2596875.1"/>
    <property type="molecule type" value="Genomic_DNA"/>
</dbReference>
<organism evidence="1 2">
    <name type="scientific">Brassica cretica</name>
    <name type="common">Mustard</name>
    <dbReference type="NCBI Taxonomy" id="69181"/>
    <lineage>
        <taxon>Eukaryota</taxon>
        <taxon>Viridiplantae</taxon>
        <taxon>Streptophyta</taxon>
        <taxon>Embryophyta</taxon>
        <taxon>Tracheophyta</taxon>
        <taxon>Spermatophyta</taxon>
        <taxon>Magnoliopsida</taxon>
        <taxon>eudicotyledons</taxon>
        <taxon>Gunneridae</taxon>
        <taxon>Pentapetalae</taxon>
        <taxon>rosids</taxon>
        <taxon>malvids</taxon>
        <taxon>Brassicales</taxon>
        <taxon>Brassicaceae</taxon>
        <taxon>Brassiceae</taxon>
        <taxon>Brassica</taxon>
    </lineage>
</organism>
<sequence>MMMRRAGGGGGNSRLKNLFDMEFSLVTCWLMATTNFITKLVLSRETLGESPDLIQTHTALFRFKEPCRLMMMRRAGGGGGNSRLKNLFDMEFSLVTW</sequence>
<name>A0A8S9KR42_BRACR</name>
<evidence type="ECO:0000313" key="1">
    <source>
        <dbReference type="EMBL" id="KAF2596875.1"/>
    </source>
</evidence>